<sequence>MANKTIWDCNLVYLPKLGDRKGHITPVTNLKELPFETKRVFYLYDIPGGESRGAHAHYECHQFLVAVSGAFEVLLDDGNSKRQVLLNRPDLGLMIPAGIWASEINFSSGAVCLVLASEKYNEKDYIRDYSDYLKFIQSNDSSAS</sequence>
<proteinExistence type="predicted"/>
<dbReference type="Gene3D" id="2.60.120.10">
    <property type="entry name" value="Jelly Rolls"/>
    <property type="match status" value="1"/>
</dbReference>
<evidence type="ECO:0000259" key="1">
    <source>
        <dbReference type="Pfam" id="PF05523"/>
    </source>
</evidence>
<dbReference type="Proteomes" id="UP000185221">
    <property type="component" value="Unassembled WGS sequence"/>
</dbReference>
<keyword evidence="3" id="KW-1185">Reference proteome</keyword>
<evidence type="ECO:0000313" key="2">
    <source>
        <dbReference type="EMBL" id="SIN81199.1"/>
    </source>
</evidence>
<dbReference type="AlphaFoldDB" id="A0A1N6EDU6"/>
<dbReference type="EMBL" id="FSRC01000001">
    <property type="protein sequence ID" value="SIN81199.1"/>
    <property type="molecule type" value="Genomic_DNA"/>
</dbReference>
<dbReference type="InterPro" id="IPR014710">
    <property type="entry name" value="RmlC-like_jellyroll"/>
</dbReference>
<protein>
    <submittedName>
        <fullName evidence="2">WxcM-like, C-terminal</fullName>
    </submittedName>
</protein>
<dbReference type="STRING" id="226505.SAMN05444394_2027"/>
<dbReference type="CDD" id="cd20292">
    <property type="entry name" value="cupin_QdtA-like"/>
    <property type="match status" value="1"/>
</dbReference>
<dbReference type="SUPFAM" id="SSF51182">
    <property type="entry name" value="RmlC-like cupins"/>
    <property type="match status" value="1"/>
</dbReference>
<accession>A0A1N6EDU6</accession>
<gene>
    <name evidence="2" type="ORF">SAMN05444394_2027</name>
</gene>
<organism evidence="2 3">
    <name type="scientific">Algoriphagus halophilus</name>
    <dbReference type="NCBI Taxonomy" id="226505"/>
    <lineage>
        <taxon>Bacteria</taxon>
        <taxon>Pseudomonadati</taxon>
        <taxon>Bacteroidota</taxon>
        <taxon>Cytophagia</taxon>
        <taxon>Cytophagales</taxon>
        <taxon>Cyclobacteriaceae</taxon>
        <taxon>Algoriphagus</taxon>
    </lineage>
</organism>
<dbReference type="InterPro" id="IPR008894">
    <property type="entry name" value="QdtA_cupin_dom"/>
</dbReference>
<dbReference type="InterPro" id="IPR011051">
    <property type="entry name" value="RmlC_Cupin_sf"/>
</dbReference>
<reference evidence="3" key="1">
    <citation type="submission" date="2016-11" db="EMBL/GenBank/DDBJ databases">
        <authorList>
            <person name="Varghese N."/>
            <person name="Submissions S."/>
        </authorList>
    </citation>
    <scope>NUCLEOTIDE SEQUENCE [LARGE SCALE GENOMIC DNA]</scope>
    <source>
        <strain evidence="3">DSM 15292</strain>
    </source>
</reference>
<evidence type="ECO:0000313" key="3">
    <source>
        <dbReference type="Proteomes" id="UP000185221"/>
    </source>
</evidence>
<feature type="domain" description="Sugar 3,4-ketoisomerase QdtA cupin" evidence="1">
    <location>
        <begin position="8"/>
        <end position="136"/>
    </location>
</feature>
<dbReference type="OrthoDB" id="9795513at2"/>
<name>A0A1N6EDU6_9BACT</name>
<dbReference type="RefSeq" id="WP_074224693.1">
    <property type="nucleotide sequence ID" value="NZ_FSRC01000001.1"/>
</dbReference>
<dbReference type="Pfam" id="PF05523">
    <property type="entry name" value="FdtA"/>
    <property type="match status" value="1"/>
</dbReference>